<evidence type="ECO:0000256" key="11">
    <source>
        <dbReference type="ARBA" id="ARBA00029939"/>
    </source>
</evidence>
<dbReference type="Gene3D" id="3.50.50.60">
    <property type="entry name" value="FAD/NAD(P)-binding domain"/>
    <property type="match status" value="1"/>
</dbReference>
<keyword evidence="10" id="KW-0503">Monooxygenase</keyword>
<dbReference type="SUPFAM" id="SSF51905">
    <property type="entry name" value="FAD/NAD(P)-binding domain"/>
    <property type="match status" value="1"/>
</dbReference>
<evidence type="ECO:0000313" key="17">
    <source>
        <dbReference type="Proteomes" id="UP001596012"/>
    </source>
</evidence>
<dbReference type="InterPro" id="IPR025700">
    <property type="entry name" value="Lys/Orn_oxygenase"/>
</dbReference>
<dbReference type="PANTHER" id="PTHR42802">
    <property type="entry name" value="MONOOXYGENASE"/>
    <property type="match status" value="1"/>
</dbReference>
<evidence type="ECO:0000256" key="4">
    <source>
        <dbReference type="ARBA" id="ARBA00013076"/>
    </source>
</evidence>
<comment type="caution">
    <text evidence="16">The sequence shown here is derived from an EMBL/GenBank/DDBJ whole genome shotgun (WGS) entry which is preliminary data.</text>
</comment>
<evidence type="ECO:0000256" key="2">
    <source>
        <dbReference type="ARBA" id="ARBA00004924"/>
    </source>
</evidence>
<keyword evidence="17" id="KW-1185">Reference proteome</keyword>
<evidence type="ECO:0000256" key="12">
    <source>
        <dbReference type="ARBA" id="ARBA00031158"/>
    </source>
</evidence>
<evidence type="ECO:0000256" key="13">
    <source>
        <dbReference type="ARBA" id="ARBA00032493"/>
    </source>
</evidence>
<evidence type="ECO:0000256" key="7">
    <source>
        <dbReference type="ARBA" id="ARBA00022827"/>
    </source>
</evidence>
<evidence type="ECO:0000256" key="15">
    <source>
        <dbReference type="ARBA" id="ARBA00048407"/>
    </source>
</evidence>
<dbReference type="InterPro" id="IPR036188">
    <property type="entry name" value="FAD/NAD-bd_sf"/>
</dbReference>
<gene>
    <name evidence="16" type="ORF">ACFPH6_41895</name>
</gene>
<dbReference type="Pfam" id="PF13434">
    <property type="entry name" value="Lys_Orn_oxgnase"/>
    <property type="match status" value="1"/>
</dbReference>
<dbReference type="RefSeq" id="WP_386352533.1">
    <property type="nucleotide sequence ID" value="NZ_JBHSFG010000087.1"/>
</dbReference>
<reference evidence="17" key="1">
    <citation type="journal article" date="2019" name="Int. J. Syst. Evol. Microbiol.">
        <title>The Global Catalogue of Microorganisms (GCM) 10K type strain sequencing project: providing services to taxonomists for standard genome sequencing and annotation.</title>
        <authorList>
            <consortium name="The Broad Institute Genomics Platform"/>
            <consortium name="The Broad Institute Genome Sequencing Center for Infectious Disease"/>
            <person name="Wu L."/>
            <person name="Ma J."/>
        </authorList>
    </citation>
    <scope>NUCLEOTIDE SEQUENCE [LARGE SCALE GENOMIC DNA]</scope>
    <source>
        <strain evidence="17">DT43</strain>
    </source>
</reference>
<evidence type="ECO:0000256" key="9">
    <source>
        <dbReference type="ARBA" id="ARBA00023002"/>
    </source>
</evidence>
<evidence type="ECO:0000313" key="16">
    <source>
        <dbReference type="EMBL" id="MFC4470976.1"/>
    </source>
</evidence>
<accession>A0ABV8Z322</accession>
<keyword evidence="7" id="KW-0274">FAD</keyword>
<comment type="pathway">
    <text evidence="2">Siderophore biosynthesis.</text>
</comment>
<evidence type="ECO:0000256" key="1">
    <source>
        <dbReference type="ARBA" id="ARBA00001974"/>
    </source>
</evidence>
<comment type="catalytic activity">
    <reaction evidence="15">
        <text>L-lysine + NADPH + O2 = N(6)-hydroxy-L-lysine + NADP(+) + H2O</text>
        <dbReference type="Rhea" id="RHEA:23228"/>
        <dbReference type="ChEBI" id="CHEBI:15377"/>
        <dbReference type="ChEBI" id="CHEBI:15379"/>
        <dbReference type="ChEBI" id="CHEBI:32551"/>
        <dbReference type="ChEBI" id="CHEBI:57783"/>
        <dbReference type="ChEBI" id="CHEBI:57820"/>
        <dbReference type="ChEBI" id="CHEBI:58349"/>
        <dbReference type="EC" id="1.14.13.59"/>
    </reaction>
</comment>
<sequence>MTALPEPPEKTYDFIGIGLGPFNLGLACLTEPITELDGVFLESKPDFEWHSGMFLEGAHLQTPFMSDLVTLADPTSPYSFLNYLKSSGRLYAFYIRENFYPLRVEYDDYCRWAAGQLSSIRFNTTVTEVTYVDDVYVVRTEAGETYRARHLVLGTGTPPYVPEACQGLGGEFIHNSRYRQHKQELQAKKSITLVGSGQSAAEIYYDLLSEIDVHGYRLNWVTRSPRFFPLEYTKLTLEMTSPEYIDYFHALPERTRYRLQSEQKGLFKGIDGELINEIFDLLYRKNLDGPVPTRLLTNSSLNRASHENGTYILGLRQEEQEKDYELLSEGLILATGYKYAEPEFLKPVRDRIRYDEHGNHDVARNYAIDTTGRGIFLQNAGVHTHSITSPDLGMGAYRNAYIIRELLGTEYYPVEKTIAFQEFAV</sequence>
<organism evidence="16 17">
    <name type="scientific">Streptomyces xiangluensis</name>
    <dbReference type="NCBI Taxonomy" id="2665720"/>
    <lineage>
        <taxon>Bacteria</taxon>
        <taxon>Bacillati</taxon>
        <taxon>Actinomycetota</taxon>
        <taxon>Actinomycetes</taxon>
        <taxon>Kitasatosporales</taxon>
        <taxon>Streptomycetaceae</taxon>
        <taxon>Streptomyces</taxon>
    </lineage>
</organism>
<comment type="cofactor">
    <cofactor evidence="1">
        <name>FAD</name>
        <dbReference type="ChEBI" id="CHEBI:57692"/>
    </cofactor>
</comment>
<evidence type="ECO:0000256" key="10">
    <source>
        <dbReference type="ARBA" id="ARBA00023033"/>
    </source>
</evidence>
<evidence type="ECO:0000256" key="5">
    <source>
        <dbReference type="ARBA" id="ARBA00016406"/>
    </source>
</evidence>
<dbReference type="PANTHER" id="PTHR42802:SF1">
    <property type="entry name" value="L-ORNITHINE N(5)-MONOOXYGENASE"/>
    <property type="match status" value="1"/>
</dbReference>
<proteinExistence type="inferred from homology"/>
<keyword evidence="9" id="KW-0560">Oxidoreductase</keyword>
<evidence type="ECO:0000256" key="14">
    <source>
        <dbReference type="ARBA" id="ARBA00032738"/>
    </source>
</evidence>
<evidence type="ECO:0000256" key="6">
    <source>
        <dbReference type="ARBA" id="ARBA00022630"/>
    </source>
</evidence>
<dbReference type="Proteomes" id="UP001596012">
    <property type="component" value="Unassembled WGS sequence"/>
</dbReference>
<comment type="similarity">
    <text evidence="3">Belongs to the lysine N(6)-hydroxylase/L-ornithine N(5)-oxygenase family.</text>
</comment>
<keyword evidence="8" id="KW-0521">NADP</keyword>
<keyword evidence="6" id="KW-0285">Flavoprotein</keyword>
<protein>
    <recommendedName>
        <fullName evidence="5">L-lysine N6-monooxygenase MbtG</fullName>
        <ecNumber evidence="4">1.14.13.59</ecNumber>
    </recommendedName>
    <alternativeName>
        <fullName evidence="14">Lysine 6-N-hydroxylase</fullName>
    </alternativeName>
    <alternativeName>
        <fullName evidence="13">Lysine N6-hydroxylase</fullName>
    </alternativeName>
    <alternativeName>
        <fullName evidence="11">Lysine-N-oxygenase</fullName>
    </alternativeName>
    <alternativeName>
        <fullName evidence="12">Mycobactin synthase protein G</fullName>
    </alternativeName>
</protein>
<dbReference type="EC" id="1.14.13.59" evidence="4"/>
<dbReference type="EMBL" id="JBHSFG010000087">
    <property type="protein sequence ID" value="MFC4470976.1"/>
    <property type="molecule type" value="Genomic_DNA"/>
</dbReference>
<evidence type="ECO:0000256" key="3">
    <source>
        <dbReference type="ARBA" id="ARBA00007588"/>
    </source>
</evidence>
<name>A0ABV8Z322_9ACTN</name>
<evidence type="ECO:0000256" key="8">
    <source>
        <dbReference type="ARBA" id="ARBA00022857"/>
    </source>
</evidence>